<comment type="caution">
    <text evidence="1">The sequence shown here is derived from an EMBL/GenBank/DDBJ whole genome shotgun (WGS) entry which is preliminary data.</text>
</comment>
<dbReference type="PATRIC" id="fig|61647.15.peg.4909"/>
<dbReference type="RefSeq" id="WP_048281187.1">
    <property type="nucleotide sequence ID" value="NZ_CACVCI010000001.1"/>
</dbReference>
<dbReference type="Proteomes" id="UP000036196">
    <property type="component" value="Unassembled WGS sequence"/>
</dbReference>
<name>A0A0J5KBP7_PLUGE</name>
<dbReference type="Gene3D" id="3.40.1000.10">
    <property type="entry name" value="Mog1/PsbP, alpha/beta/alpha sandwich"/>
    <property type="match status" value="1"/>
</dbReference>
<proteinExistence type="predicted"/>
<dbReference type="Pfam" id="PF08786">
    <property type="entry name" value="DcrB"/>
    <property type="match status" value="1"/>
</dbReference>
<protein>
    <recommendedName>
        <fullName evidence="3">DUF1795 domain-containing protein</fullName>
    </recommendedName>
</protein>
<accession>A0A0J5KBP7</accession>
<gene>
    <name evidence="1" type="ORF">ABW06_25595</name>
</gene>
<sequence length="139" mass="15602">MKKKTFILSEGPLDLPGAWQDHSINVLRFPQESATLVITRAWDVKPEDDETYLRQQLAKVKQRMKKVTLGEPGDSVLGNYPAREVALSFHNQQAMVYERLAIARAEDHLLVFTLSRTAPFDDDSEAFWAAVKAGMKAGA</sequence>
<dbReference type="SUPFAM" id="SSF55724">
    <property type="entry name" value="Mog1p/PsbP-like"/>
    <property type="match status" value="1"/>
</dbReference>
<dbReference type="InterPro" id="IPR016123">
    <property type="entry name" value="Mog1/PsbP_a/b/a-sand"/>
</dbReference>
<evidence type="ECO:0008006" key="3">
    <source>
        <dbReference type="Google" id="ProtNLM"/>
    </source>
</evidence>
<dbReference type="InterPro" id="IPR014894">
    <property type="entry name" value="DcrB/EagT6"/>
</dbReference>
<reference evidence="1 2" key="1">
    <citation type="submission" date="2015-05" db="EMBL/GenBank/DDBJ databases">
        <title>Genome sequences of Pluralibacter gergoviae.</title>
        <authorList>
            <person name="Greninger A.L."/>
            <person name="Miller S."/>
        </authorList>
    </citation>
    <scope>NUCLEOTIDE SEQUENCE [LARGE SCALE GENOMIC DNA]</scope>
    <source>
        <strain evidence="1 2">JS81F13</strain>
    </source>
</reference>
<dbReference type="EMBL" id="LDZF01000062">
    <property type="protein sequence ID" value="KMK04978.1"/>
    <property type="molecule type" value="Genomic_DNA"/>
</dbReference>
<evidence type="ECO:0000313" key="1">
    <source>
        <dbReference type="EMBL" id="KMK04978.1"/>
    </source>
</evidence>
<keyword evidence="2" id="KW-1185">Reference proteome</keyword>
<dbReference type="AlphaFoldDB" id="A0A0J5KBP7"/>
<organism evidence="1 2">
    <name type="scientific">Pluralibacter gergoviae</name>
    <name type="common">Enterobacter gergoviae</name>
    <dbReference type="NCBI Taxonomy" id="61647"/>
    <lineage>
        <taxon>Bacteria</taxon>
        <taxon>Pseudomonadati</taxon>
        <taxon>Pseudomonadota</taxon>
        <taxon>Gammaproteobacteria</taxon>
        <taxon>Enterobacterales</taxon>
        <taxon>Enterobacteriaceae</taxon>
        <taxon>Pluralibacter</taxon>
    </lineage>
</organism>
<evidence type="ECO:0000313" key="2">
    <source>
        <dbReference type="Proteomes" id="UP000036196"/>
    </source>
</evidence>